<evidence type="ECO:0000256" key="1">
    <source>
        <dbReference type="SAM" id="Coils"/>
    </source>
</evidence>
<feature type="coiled-coil region" evidence="1">
    <location>
        <begin position="627"/>
        <end position="664"/>
    </location>
</feature>
<evidence type="ECO:0000313" key="3">
    <source>
        <dbReference type="Proteomes" id="UP000800036"/>
    </source>
</evidence>
<gene>
    <name evidence="2" type="ORF">BU23DRAFT_568532</name>
</gene>
<reference evidence="2" key="1">
    <citation type="journal article" date="2020" name="Stud. Mycol.">
        <title>101 Dothideomycetes genomes: a test case for predicting lifestyles and emergence of pathogens.</title>
        <authorList>
            <person name="Haridas S."/>
            <person name="Albert R."/>
            <person name="Binder M."/>
            <person name="Bloem J."/>
            <person name="Labutti K."/>
            <person name="Salamov A."/>
            <person name="Andreopoulos B."/>
            <person name="Baker S."/>
            <person name="Barry K."/>
            <person name="Bills G."/>
            <person name="Bluhm B."/>
            <person name="Cannon C."/>
            <person name="Castanera R."/>
            <person name="Culley D."/>
            <person name="Daum C."/>
            <person name="Ezra D."/>
            <person name="Gonzalez J."/>
            <person name="Henrissat B."/>
            <person name="Kuo A."/>
            <person name="Liang C."/>
            <person name="Lipzen A."/>
            <person name="Lutzoni F."/>
            <person name="Magnuson J."/>
            <person name="Mondo S."/>
            <person name="Nolan M."/>
            <person name="Ohm R."/>
            <person name="Pangilinan J."/>
            <person name="Park H.-J."/>
            <person name="Ramirez L."/>
            <person name="Alfaro M."/>
            <person name="Sun H."/>
            <person name="Tritt A."/>
            <person name="Yoshinaga Y."/>
            <person name="Zwiers L.-H."/>
            <person name="Turgeon B."/>
            <person name="Goodwin S."/>
            <person name="Spatafora J."/>
            <person name="Crous P."/>
            <person name="Grigoriev I."/>
        </authorList>
    </citation>
    <scope>NUCLEOTIDE SEQUENCE</scope>
    <source>
        <strain evidence="2">CBS 107.79</strain>
    </source>
</reference>
<sequence length="689" mass="80176">MNLTKETPEATVVKSNCFLGYARIDFPQLSFEDSMRQNHREESHKATARLLRVFRLEGCKRYDVENFIDATIPLHAFQEAIAPADASNFQDTGNVRQLRLQHSVACQNGLHRIAAARDYLPFNNRWWIVRLYSREGFNKRQDLTSYTRASFAHEQRYSDGHIFRNIRLAYHEKSYKEEKMCGMWEPIQLGTLHRFHGLRYPEELLNYLKHILDVWCRIEPLASYVDSATVRGLELRAPGVSKADLQEIMQNSEILSAASDVERTKAIEQFRQTKCIIPSLRTFFENQKYLEPCSSILRKLLGACKPKQSLEAGFGARYFGRDSFIIQRSENHVLAFPLQEAGTLNRGWERKLGYVQLWMFCLRNYAEMTEMAPKLGSRRVKAKKKYNQALWHRLATLAWSLGFDTEEIRRLRDQDPDKAQVRRLLQTIRPYHNVDHKVIEEVSSIVSTGRLTSSTRYPTNIRCGQPHYDDYEEDKDNLFLPLLWQKVDEENEDVDVTALYRKQDLLYAFFGKEILEVSPSFDTMVLQPVDLFSRSSRRPILASEAEVTQLTRDLRAAQNRLEEISRLHEGTQRCVVELSKEKEALQITLQAEMQKVLEKEDANFALQRRLEEQEVAALEAPNSQILLEEKDFRIAELEAKVLKLTELGSQMQTKEEEITTLRTDMETKDQTVTELLNTIEAKDVMCTRL</sequence>
<feature type="coiled-coil region" evidence="1">
    <location>
        <begin position="540"/>
        <end position="595"/>
    </location>
</feature>
<proteinExistence type="predicted"/>
<dbReference type="EMBL" id="ML976682">
    <property type="protein sequence ID" value="KAF1973235.1"/>
    <property type="molecule type" value="Genomic_DNA"/>
</dbReference>
<keyword evidence="3" id="KW-1185">Reference proteome</keyword>
<name>A0A6A5V7Y2_9PLEO</name>
<dbReference type="InterPro" id="IPR022198">
    <property type="entry name" value="DUF3723"/>
</dbReference>
<dbReference type="AlphaFoldDB" id="A0A6A5V7Y2"/>
<accession>A0A6A5V7Y2</accession>
<protein>
    <submittedName>
        <fullName evidence="2">Uncharacterized protein</fullName>
    </submittedName>
</protein>
<dbReference type="Pfam" id="PF12520">
    <property type="entry name" value="DUF3723"/>
    <property type="match status" value="2"/>
</dbReference>
<dbReference type="OrthoDB" id="4227485at2759"/>
<dbReference type="Proteomes" id="UP000800036">
    <property type="component" value="Unassembled WGS sequence"/>
</dbReference>
<organism evidence="2 3">
    <name type="scientific">Bimuria novae-zelandiae CBS 107.79</name>
    <dbReference type="NCBI Taxonomy" id="1447943"/>
    <lineage>
        <taxon>Eukaryota</taxon>
        <taxon>Fungi</taxon>
        <taxon>Dikarya</taxon>
        <taxon>Ascomycota</taxon>
        <taxon>Pezizomycotina</taxon>
        <taxon>Dothideomycetes</taxon>
        <taxon>Pleosporomycetidae</taxon>
        <taxon>Pleosporales</taxon>
        <taxon>Massarineae</taxon>
        <taxon>Didymosphaeriaceae</taxon>
        <taxon>Bimuria</taxon>
    </lineage>
</organism>
<evidence type="ECO:0000313" key="2">
    <source>
        <dbReference type="EMBL" id="KAF1973235.1"/>
    </source>
</evidence>
<keyword evidence="1" id="KW-0175">Coiled coil</keyword>